<dbReference type="Pfam" id="PF09598">
    <property type="entry name" value="Stm1_N"/>
    <property type="match status" value="1"/>
</dbReference>
<organism evidence="5 6">
    <name type="scientific">Linnemannia elongata AG-77</name>
    <dbReference type="NCBI Taxonomy" id="1314771"/>
    <lineage>
        <taxon>Eukaryota</taxon>
        <taxon>Fungi</taxon>
        <taxon>Fungi incertae sedis</taxon>
        <taxon>Mucoromycota</taxon>
        <taxon>Mortierellomycotina</taxon>
        <taxon>Mortierellomycetes</taxon>
        <taxon>Mortierellales</taxon>
        <taxon>Mortierellaceae</taxon>
        <taxon>Linnemannia</taxon>
    </lineage>
</organism>
<feature type="region of interest" description="Disordered" evidence="3">
    <location>
        <begin position="1"/>
        <end position="111"/>
    </location>
</feature>
<feature type="domain" description="STM1-like N-terminal" evidence="4">
    <location>
        <begin position="1"/>
        <end position="41"/>
    </location>
</feature>
<evidence type="ECO:0000259" key="4">
    <source>
        <dbReference type="Pfam" id="PF09598"/>
    </source>
</evidence>
<comment type="subcellular location">
    <subcellularLocation>
        <location evidence="1">Cytoplasm</location>
    </subcellularLocation>
</comment>
<feature type="compositionally biased region" description="Polar residues" evidence="3">
    <location>
        <begin position="76"/>
        <end position="89"/>
    </location>
</feature>
<keyword evidence="2" id="KW-0963">Cytoplasm</keyword>
<reference evidence="5 6" key="1">
    <citation type="submission" date="2016-05" db="EMBL/GenBank/DDBJ databases">
        <title>Genome sequencing reveals origins of a unique bacterial endosymbiosis in the earliest lineages of terrestrial Fungi.</title>
        <authorList>
            <consortium name="DOE Joint Genome Institute"/>
            <person name="Uehling J."/>
            <person name="Gryganskyi A."/>
            <person name="Hameed K."/>
            <person name="Tschaplinski T."/>
            <person name="Misztal P."/>
            <person name="Wu S."/>
            <person name="Desiro A."/>
            <person name="Vande Pol N."/>
            <person name="Du Z.-Y."/>
            <person name="Zienkiewicz A."/>
            <person name="Zienkiewicz K."/>
            <person name="Morin E."/>
            <person name="Tisserant E."/>
            <person name="Splivallo R."/>
            <person name="Hainaut M."/>
            <person name="Henrissat B."/>
            <person name="Ohm R."/>
            <person name="Kuo A."/>
            <person name="Yan J."/>
            <person name="Lipzen A."/>
            <person name="Nolan M."/>
            <person name="Labutti K."/>
            <person name="Barry K."/>
            <person name="Goldstein A."/>
            <person name="Labbe J."/>
            <person name="Schadt C."/>
            <person name="Tuskan G."/>
            <person name="Grigoriev I."/>
            <person name="Martin F."/>
            <person name="Vilgalys R."/>
            <person name="Bonito G."/>
        </authorList>
    </citation>
    <scope>NUCLEOTIDE SEQUENCE [LARGE SCALE GENOMIC DNA]</scope>
    <source>
        <strain evidence="5 6">AG-77</strain>
    </source>
</reference>
<dbReference type="AlphaFoldDB" id="A0A197JHA4"/>
<evidence type="ECO:0000256" key="2">
    <source>
        <dbReference type="ARBA" id="ARBA00022490"/>
    </source>
</evidence>
<evidence type="ECO:0000313" key="6">
    <source>
        <dbReference type="Proteomes" id="UP000078512"/>
    </source>
</evidence>
<gene>
    <name evidence="5" type="ORF">K457DRAFT_878765</name>
</gene>
<dbReference type="GO" id="GO:0005737">
    <property type="term" value="C:cytoplasm"/>
    <property type="evidence" value="ECO:0007669"/>
    <property type="project" value="UniProtKB-SubCell"/>
</dbReference>
<dbReference type="InterPro" id="IPR019084">
    <property type="entry name" value="STM1-like_N"/>
</dbReference>
<protein>
    <recommendedName>
        <fullName evidence="4">STM1-like N-terminal domain-containing protein</fullName>
    </recommendedName>
</protein>
<evidence type="ECO:0000313" key="5">
    <source>
        <dbReference type="EMBL" id="OAQ23886.1"/>
    </source>
</evidence>
<sequence>MASTNMFDLLNDDAQDQEIKVPAVAKATPSKPAAKATPAAGGASGANRSAGGDNRGPRKDAGAGGARQNRPRPANNDPNEASRLSPTHQPNHDQQTDTHTWSDSSDCVFIN</sequence>
<feature type="compositionally biased region" description="Low complexity" evidence="3">
    <location>
        <begin position="20"/>
        <end position="52"/>
    </location>
</feature>
<accession>A0A197JHA4</accession>
<evidence type="ECO:0000256" key="1">
    <source>
        <dbReference type="ARBA" id="ARBA00004496"/>
    </source>
</evidence>
<keyword evidence="6" id="KW-1185">Reference proteome</keyword>
<dbReference type="EMBL" id="KV442106">
    <property type="protein sequence ID" value="OAQ23886.1"/>
    <property type="molecule type" value="Genomic_DNA"/>
</dbReference>
<name>A0A197JHA4_9FUNG</name>
<proteinExistence type="predicted"/>
<evidence type="ECO:0000256" key="3">
    <source>
        <dbReference type="SAM" id="MobiDB-lite"/>
    </source>
</evidence>
<dbReference type="Proteomes" id="UP000078512">
    <property type="component" value="Unassembled WGS sequence"/>
</dbReference>